<dbReference type="Proteomes" id="UP000234240">
    <property type="component" value="Unassembled WGS sequence"/>
</dbReference>
<comment type="caution">
    <text evidence="1">The sequence shown here is derived from an EMBL/GenBank/DDBJ whole genome shotgun (WGS) entry which is preliminary data.</text>
</comment>
<keyword evidence="2" id="KW-1185">Reference proteome</keyword>
<sequence length="84" mass="9144">MSLPVCDATAKKAVTPDEEIKQHLIDESISAYSGNCACPYNSARNGSRCGKRSAWSKPGGADPLCYKDDVSEEQVEAWRRAHGE</sequence>
<reference evidence="1 2" key="1">
    <citation type="submission" date="2017-12" db="EMBL/GenBank/DDBJ databases">
        <title>Characterization of six clinical isolates of Enterochimera gen. nov., a novel genus of the Yersiniaciae family and the three species Enterochimera arupensis sp. nov., Enterochimera coloradensis sp. nov, and Enterochimera californica sp. nov.</title>
        <authorList>
            <person name="Rossi A."/>
            <person name="Fisher M."/>
        </authorList>
    </citation>
    <scope>NUCLEOTIDE SEQUENCE [LARGE SCALE GENOMIC DNA]</scope>
    <source>
        <strain evidence="2">2015-Iso6</strain>
    </source>
</reference>
<accession>A0A2N5EH26</accession>
<gene>
    <name evidence="1" type="ORF">CYR55_00690</name>
</gene>
<protein>
    <submittedName>
        <fullName evidence="1">Uncharacterized protein</fullName>
    </submittedName>
</protein>
<name>A0A2N5EH26_9GAMM</name>
<evidence type="ECO:0000313" key="2">
    <source>
        <dbReference type="Proteomes" id="UP000234240"/>
    </source>
</evidence>
<dbReference type="OrthoDB" id="5525214at2"/>
<proteinExistence type="predicted"/>
<dbReference type="EMBL" id="PJZF01000001">
    <property type="protein sequence ID" value="PLR41815.1"/>
    <property type="molecule type" value="Genomic_DNA"/>
</dbReference>
<dbReference type="AlphaFoldDB" id="A0A2N5EH26"/>
<evidence type="ECO:0000313" key="1">
    <source>
        <dbReference type="EMBL" id="PLR41815.1"/>
    </source>
</evidence>
<organism evidence="1 2">
    <name type="scientific">Chimaeribacter californicus</name>
    <dbReference type="NCBI Taxonomy" id="2060067"/>
    <lineage>
        <taxon>Bacteria</taxon>
        <taxon>Pseudomonadati</taxon>
        <taxon>Pseudomonadota</taxon>
        <taxon>Gammaproteobacteria</taxon>
        <taxon>Enterobacterales</taxon>
        <taxon>Yersiniaceae</taxon>
        <taxon>Chimaeribacter</taxon>
    </lineage>
</organism>